<dbReference type="EMBL" id="RWJN01000341">
    <property type="protein sequence ID" value="TCD62840.1"/>
    <property type="molecule type" value="Genomic_DNA"/>
</dbReference>
<name>A0A4R0R5T0_9APHY</name>
<sequence length="285" mass="32104">MAYAKRRCRMQKAVACAPRTPSAQDALQRPVASLDSDSSTSTHKRYASTCSGLDVRDLKYTSLKDVSFHHNSSDSEFAVLKRSGHVYLDSILDSIRRLVIELANTVGLSPIAKTRLVQVLLLFQHTHLSEGNPDPRRYARYAKGLNHRRLEAICLDKKRSTLHRVRKNHPNGDVSVRVVWTTCALGPRNGDLEATKQEDQRIVVMRCSKRTSRFAKAKAAVLARRTCRLHVRVTGEEVCDIGTLRVEVRPLEKQVDKLDTKTQRVIVGSADSMTNQENLQEHKAL</sequence>
<evidence type="ECO:0000313" key="1">
    <source>
        <dbReference type="EMBL" id="TCD62840.1"/>
    </source>
</evidence>
<proteinExistence type="predicted"/>
<organism evidence="1 2">
    <name type="scientific">Steccherinum ochraceum</name>
    <dbReference type="NCBI Taxonomy" id="92696"/>
    <lineage>
        <taxon>Eukaryota</taxon>
        <taxon>Fungi</taxon>
        <taxon>Dikarya</taxon>
        <taxon>Basidiomycota</taxon>
        <taxon>Agaricomycotina</taxon>
        <taxon>Agaricomycetes</taxon>
        <taxon>Polyporales</taxon>
        <taxon>Steccherinaceae</taxon>
        <taxon>Steccherinum</taxon>
    </lineage>
</organism>
<protein>
    <submittedName>
        <fullName evidence="1">Uncharacterized protein</fullName>
    </submittedName>
</protein>
<dbReference type="Proteomes" id="UP000292702">
    <property type="component" value="Unassembled WGS sequence"/>
</dbReference>
<keyword evidence="2" id="KW-1185">Reference proteome</keyword>
<evidence type="ECO:0000313" key="2">
    <source>
        <dbReference type="Proteomes" id="UP000292702"/>
    </source>
</evidence>
<dbReference type="AlphaFoldDB" id="A0A4R0R5T0"/>
<comment type="caution">
    <text evidence="1">The sequence shown here is derived from an EMBL/GenBank/DDBJ whole genome shotgun (WGS) entry which is preliminary data.</text>
</comment>
<accession>A0A4R0R5T0</accession>
<gene>
    <name evidence="1" type="ORF">EIP91_006353</name>
</gene>
<reference evidence="1 2" key="1">
    <citation type="submission" date="2018-11" db="EMBL/GenBank/DDBJ databases">
        <title>Genome assembly of Steccherinum ochraceum LE-BIN_3174, the white-rot fungus of the Steccherinaceae family (The Residual Polyporoid clade, Polyporales, Basidiomycota).</title>
        <authorList>
            <person name="Fedorova T.V."/>
            <person name="Glazunova O.A."/>
            <person name="Landesman E.O."/>
            <person name="Moiseenko K.V."/>
            <person name="Psurtseva N.V."/>
            <person name="Savinova O.S."/>
            <person name="Shakhova N.V."/>
            <person name="Tyazhelova T.V."/>
            <person name="Vasina D.V."/>
        </authorList>
    </citation>
    <scope>NUCLEOTIDE SEQUENCE [LARGE SCALE GENOMIC DNA]</scope>
    <source>
        <strain evidence="1 2">LE-BIN_3174</strain>
    </source>
</reference>